<name>A0A7J8BYE4_MOLMO</name>
<gene>
    <name evidence="2" type="ORF">HJG59_010026</name>
</gene>
<evidence type="ECO:0000256" key="1">
    <source>
        <dbReference type="SAM" id="MobiDB-lite"/>
    </source>
</evidence>
<proteinExistence type="predicted"/>
<accession>A0A7J8BYE4</accession>
<feature type="region of interest" description="Disordered" evidence="1">
    <location>
        <begin position="59"/>
        <end position="105"/>
    </location>
</feature>
<keyword evidence="3" id="KW-1185">Reference proteome</keyword>
<evidence type="ECO:0000313" key="3">
    <source>
        <dbReference type="Proteomes" id="UP000550707"/>
    </source>
</evidence>
<protein>
    <submittedName>
        <fullName evidence="2">Uncharacterized protein</fullName>
    </submittedName>
</protein>
<dbReference type="EMBL" id="JACASF010000022">
    <property type="protein sequence ID" value="KAF6403609.1"/>
    <property type="molecule type" value="Genomic_DNA"/>
</dbReference>
<reference evidence="2 3" key="1">
    <citation type="journal article" date="2020" name="Nature">
        <title>Six reference-quality genomes reveal evolution of bat adaptations.</title>
        <authorList>
            <person name="Jebb D."/>
            <person name="Huang Z."/>
            <person name="Pippel M."/>
            <person name="Hughes G.M."/>
            <person name="Lavrichenko K."/>
            <person name="Devanna P."/>
            <person name="Winkler S."/>
            <person name="Jermiin L.S."/>
            <person name="Skirmuntt E.C."/>
            <person name="Katzourakis A."/>
            <person name="Burkitt-Gray L."/>
            <person name="Ray D.A."/>
            <person name="Sullivan K.A.M."/>
            <person name="Roscito J.G."/>
            <person name="Kirilenko B.M."/>
            <person name="Davalos L.M."/>
            <person name="Corthals A.P."/>
            <person name="Power M.L."/>
            <person name="Jones G."/>
            <person name="Ransome R.D."/>
            <person name="Dechmann D.K.N."/>
            <person name="Locatelli A.G."/>
            <person name="Puechmaille S.J."/>
            <person name="Fedrigo O."/>
            <person name="Jarvis E.D."/>
            <person name="Hiller M."/>
            <person name="Vernes S.C."/>
            <person name="Myers E.W."/>
            <person name="Teeling E.C."/>
        </authorList>
    </citation>
    <scope>NUCLEOTIDE SEQUENCE [LARGE SCALE GENOMIC DNA]</scope>
    <source>
        <strain evidence="2">MMolMol1</strain>
        <tissue evidence="2">Muscle</tissue>
    </source>
</reference>
<dbReference type="InParanoid" id="A0A7J8BYE4"/>
<sequence length="128" mass="14056">MPPGPQETYTVAGRSLHAAQQVSRAQHPASRPRFRLSPDYLVHALQATLWTFSLLFKSPPGEGGKKKIQRRSESKSFKRVSTAAKKMRKSCFPREGSGGGETSLGSLCVSPFDPVKTFQTQLPGLLRT</sequence>
<evidence type="ECO:0000313" key="2">
    <source>
        <dbReference type="EMBL" id="KAF6403609.1"/>
    </source>
</evidence>
<dbReference type="Proteomes" id="UP000550707">
    <property type="component" value="Unassembled WGS sequence"/>
</dbReference>
<comment type="caution">
    <text evidence="2">The sequence shown here is derived from an EMBL/GenBank/DDBJ whole genome shotgun (WGS) entry which is preliminary data.</text>
</comment>
<dbReference type="AlphaFoldDB" id="A0A7J8BYE4"/>
<organism evidence="2 3">
    <name type="scientific">Molossus molossus</name>
    <name type="common">Pallas' mastiff bat</name>
    <name type="synonym">Vespertilio molossus</name>
    <dbReference type="NCBI Taxonomy" id="27622"/>
    <lineage>
        <taxon>Eukaryota</taxon>
        <taxon>Metazoa</taxon>
        <taxon>Chordata</taxon>
        <taxon>Craniata</taxon>
        <taxon>Vertebrata</taxon>
        <taxon>Euteleostomi</taxon>
        <taxon>Mammalia</taxon>
        <taxon>Eutheria</taxon>
        <taxon>Laurasiatheria</taxon>
        <taxon>Chiroptera</taxon>
        <taxon>Yangochiroptera</taxon>
        <taxon>Molossidae</taxon>
        <taxon>Molossus</taxon>
    </lineage>
</organism>